<proteinExistence type="predicted"/>
<dbReference type="Pfam" id="PF00899">
    <property type="entry name" value="ThiF"/>
    <property type="match status" value="1"/>
</dbReference>
<organism evidence="2 3">
    <name type="scientific">Oribacterium asaccharolyticum ACB7</name>
    <dbReference type="NCBI Taxonomy" id="796944"/>
    <lineage>
        <taxon>Bacteria</taxon>
        <taxon>Bacillati</taxon>
        <taxon>Bacillota</taxon>
        <taxon>Clostridia</taxon>
        <taxon>Lachnospirales</taxon>
        <taxon>Lachnospiraceae</taxon>
        <taxon>Oribacterium</taxon>
    </lineage>
</organism>
<accession>G9WWI3</accession>
<feature type="domain" description="THIF-type NAD/FAD binding fold" evidence="1">
    <location>
        <begin position="11"/>
        <end position="226"/>
    </location>
</feature>
<dbReference type="SUPFAM" id="SSF69572">
    <property type="entry name" value="Activating enzymes of the ubiquitin-like proteins"/>
    <property type="match status" value="1"/>
</dbReference>
<dbReference type="AlphaFoldDB" id="G9WWI3"/>
<dbReference type="HOGENOM" id="CLU_013325_4_1_9"/>
<evidence type="ECO:0000259" key="1">
    <source>
        <dbReference type="Pfam" id="PF00899"/>
    </source>
</evidence>
<reference evidence="2 3" key="1">
    <citation type="submission" date="2011-08" db="EMBL/GenBank/DDBJ databases">
        <title>The Genome Sequence of Oribacterium sp. ACB7.</title>
        <authorList>
            <consortium name="The Broad Institute Genome Sequencing Platform"/>
            <person name="Earl A."/>
            <person name="Ward D."/>
            <person name="Feldgarden M."/>
            <person name="Gevers D."/>
            <person name="Sizova M."/>
            <person name="Hazen A."/>
            <person name="Epstein S."/>
            <person name="Young S.K."/>
            <person name="Zeng Q."/>
            <person name="Gargeya S."/>
            <person name="Fitzgerald M."/>
            <person name="Haas B."/>
            <person name="Abouelleil A."/>
            <person name="Alvarado L."/>
            <person name="Arachchi H.M."/>
            <person name="Berlin A."/>
            <person name="Brown A."/>
            <person name="Chapman S.B."/>
            <person name="Chen Z."/>
            <person name="Dunbar C."/>
            <person name="Freedman E."/>
            <person name="Gearin G."/>
            <person name="Gellesch M."/>
            <person name="Goldberg J."/>
            <person name="Griggs A."/>
            <person name="Gujja S."/>
            <person name="Heiman D."/>
            <person name="Howarth C."/>
            <person name="Larson L."/>
            <person name="Lui A."/>
            <person name="MacDonald P.J.P."/>
            <person name="Montmayeur A."/>
            <person name="Murphy C."/>
            <person name="Neiman D."/>
            <person name="Pearson M."/>
            <person name="Priest M."/>
            <person name="Roberts A."/>
            <person name="Saif S."/>
            <person name="Shea T."/>
            <person name="Shenoy N."/>
            <person name="Sisk P."/>
            <person name="Stolte C."/>
            <person name="Sykes S."/>
            <person name="Wortman J."/>
            <person name="Nusbaum C."/>
            <person name="Birren B."/>
        </authorList>
    </citation>
    <scope>NUCLEOTIDE SEQUENCE [LARGE SCALE GENOMIC DNA]</scope>
    <source>
        <strain evidence="2 3">ACB7</strain>
    </source>
</reference>
<dbReference type="Gene3D" id="3.40.50.720">
    <property type="entry name" value="NAD(P)-binding Rossmann-like Domain"/>
    <property type="match status" value="1"/>
</dbReference>
<dbReference type="PATRIC" id="fig|796944.3.peg.2011"/>
<evidence type="ECO:0000313" key="2">
    <source>
        <dbReference type="EMBL" id="EHL09852.1"/>
    </source>
</evidence>
<dbReference type="PANTHER" id="PTHR43267:SF1">
    <property type="entry name" value="TRNA THREONYLCARBAMOYLADENOSINE DEHYDRATASE"/>
    <property type="match status" value="1"/>
</dbReference>
<keyword evidence="3" id="KW-1185">Reference proteome</keyword>
<dbReference type="GO" id="GO:0061503">
    <property type="term" value="F:tRNA threonylcarbamoyladenosine dehydratase"/>
    <property type="evidence" value="ECO:0007669"/>
    <property type="project" value="TreeGrafter"/>
</dbReference>
<protein>
    <recommendedName>
        <fullName evidence="1">THIF-type NAD/FAD binding fold domain-containing protein</fullName>
    </recommendedName>
</protein>
<dbReference type="RefSeq" id="WP_009429928.1">
    <property type="nucleotide sequence ID" value="NZ_JH414505.1"/>
</dbReference>
<dbReference type="PANTHER" id="PTHR43267">
    <property type="entry name" value="TRNA THREONYLCARBAMOYLADENOSINE DEHYDRATASE"/>
    <property type="match status" value="1"/>
</dbReference>
<dbReference type="InterPro" id="IPR035985">
    <property type="entry name" value="Ubiquitin-activating_enz"/>
</dbReference>
<comment type="caution">
    <text evidence="2">The sequence shown here is derived from an EMBL/GenBank/DDBJ whole genome shotgun (WGS) entry which is preliminary data.</text>
</comment>
<dbReference type="GO" id="GO:0061504">
    <property type="term" value="P:cyclic threonylcarbamoyladenosine biosynthetic process"/>
    <property type="evidence" value="ECO:0007669"/>
    <property type="project" value="TreeGrafter"/>
</dbReference>
<dbReference type="CDD" id="cd00755">
    <property type="entry name" value="YgdL_like"/>
    <property type="match status" value="1"/>
</dbReference>
<dbReference type="GO" id="GO:0008641">
    <property type="term" value="F:ubiquitin-like modifier activating enzyme activity"/>
    <property type="evidence" value="ECO:0007669"/>
    <property type="project" value="InterPro"/>
</dbReference>
<dbReference type="EMBL" id="AFZD01000020">
    <property type="protein sequence ID" value="EHL09852.1"/>
    <property type="molecule type" value="Genomic_DNA"/>
</dbReference>
<dbReference type="InterPro" id="IPR000594">
    <property type="entry name" value="ThiF_NAD_FAD-bd"/>
</dbReference>
<dbReference type="Proteomes" id="UP000003527">
    <property type="component" value="Unassembled WGS sequence"/>
</dbReference>
<name>G9WWI3_9FIRM</name>
<sequence length="230" mass="25338">MLEQFSRTELLLGRDAIEKLSRAKVIVFGVGGVGGYAVEALARSGVGRIDLVDKDTVSLSNLNRQLIATRDTVGREKVEVMAERIHSINPDCEVHSYCCFYLPDTKEQFDFSSYDYIIDAVDTVTAKLSLICEAERAGTPVISAMGAGNKLNPAAFKVSDIYQTRVCPLARVMRRECKKRGINKLKVVYSEENPQKPQIDRGVPGSVPFVPPVAGLILASEVVRDLLMFL</sequence>
<evidence type="ECO:0000313" key="3">
    <source>
        <dbReference type="Proteomes" id="UP000003527"/>
    </source>
</evidence>
<gene>
    <name evidence="2" type="ORF">HMPREF9624_01267</name>
</gene>
<dbReference type="InterPro" id="IPR045886">
    <property type="entry name" value="ThiF/MoeB/HesA"/>
</dbReference>